<reference evidence="6" key="1">
    <citation type="submission" date="2018-05" db="EMBL/GenBank/DDBJ databases">
        <authorList>
            <person name="Lanie J.A."/>
            <person name="Ng W.-L."/>
            <person name="Kazmierczak K.M."/>
            <person name="Andrzejewski T.M."/>
            <person name="Davidsen T.M."/>
            <person name="Wayne K.J."/>
            <person name="Tettelin H."/>
            <person name="Glass J.I."/>
            <person name="Rusch D."/>
            <person name="Podicherti R."/>
            <person name="Tsui H.-C.T."/>
            <person name="Winkler M.E."/>
        </authorList>
    </citation>
    <scope>NUCLEOTIDE SEQUENCE</scope>
</reference>
<keyword evidence="4 5" id="KW-0472">Membrane</keyword>
<protein>
    <submittedName>
        <fullName evidence="6">Uncharacterized protein</fullName>
    </submittedName>
</protein>
<feature type="transmembrane region" description="Helical" evidence="5">
    <location>
        <begin position="31"/>
        <end position="51"/>
    </location>
</feature>
<proteinExistence type="predicted"/>
<evidence type="ECO:0000256" key="5">
    <source>
        <dbReference type="SAM" id="Phobius"/>
    </source>
</evidence>
<organism evidence="6">
    <name type="scientific">marine metagenome</name>
    <dbReference type="NCBI Taxonomy" id="408172"/>
    <lineage>
        <taxon>unclassified sequences</taxon>
        <taxon>metagenomes</taxon>
        <taxon>ecological metagenomes</taxon>
    </lineage>
</organism>
<keyword evidence="2 5" id="KW-0812">Transmembrane</keyword>
<gene>
    <name evidence="6" type="ORF">METZ01_LOCUS418714</name>
</gene>
<evidence type="ECO:0000256" key="3">
    <source>
        <dbReference type="ARBA" id="ARBA00022989"/>
    </source>
</evidence>
<keyword evidence="3 5" id="KW-1133">Transmembrane helix</keyword>
<dbReference type="EMBL" id="UINC01164817">
    <property type="protein sequence ID" value="SVD65860.1"/>
    <property type="molecule type" value="Genomic_DNA"/>
</dbReference>
<name>A0A382X4R3_9ZZZZ</name>
<evidence type="ECO:0000313" key="6">
    <source>
        <dbReference type="EMBL" id="SVD65860.1"/>
    </source>
</evidence>
<dbReference type="AlphaFoldDB" id="A0A382X4R3"/>
<evidence type="ECO:0000256" key="1">
    <source>
        <dbReference type="ARBA" id="ARBA00004141"/>
    </source>
</evidence>
<comment type="subcellular location">
    <subcellularLocation>
        <location evidence="1">Membrane</location>
        <topology evidence="1">Multi-pass membrane protein</topology>
    </subcellularLocation>
</comment>
<feature type="transmembrane region" description="Helical" evidence="5">
    <location>
        <begin position="90"/>
        <end position="111"/>
    </location>
</feature>
<dbReference type="Pfam" id="PF01925">
    <property type="entry name" value="TauE"/>
    <property type="match status" value="1"/>
</dbReference>
<sequence>MAVILVGVAKAGFGGGAGVLGTPLMALTIPVAEAVALMLPLLIVCDIFSVWHYRTRFHRRSVGLLLAGSVLGVGAGTVFFGVFIGNQRVLELGVGTLALLFVAFRIGRGYISGKLEARRPSAAEGVLMGAASGFGSTLAHAGGPPAAMFVLPQKLP</sequence>
<dbReference type="GO" id="GO:0016020">
    <property type="term" value="C:membrane"/>
    <property type="evidence" value="ECO:0007669"/>
    <property type="project" value="UniProtKB-SubCell"/>
</dbReference>
<feature type="non-terminal residue" evidence="6">
    <location>
        <position position="156"/>
    </location>
</feature>
<evidence type="ECO:0000256" key="2">
    <source>
        <dbReference type="ARBA" id="ARBA00022692"/>
    </source>
</evidence>
<dbReference type="InterPro" id="IPR002781">
    <property type="entry name" value="TM_pro_TauE-like"/>
</dbReference>
<evidence type="ECO:0000256" key="4">
    <source>
        <dbReference type="ARBA" id="ARBA00023136"/>
    </source>
</evidence>
<feature type="transmembrane region" description="Helical" evidence="5">
    <location>
        <begin position="63"/>
        <end position="84"/>
    </location>
</feature>
<accession>A0A382X4R3</accession>